<keyword evidence="1 3" id="KW-0378">Hydrolase</keyword>
<gene>
    <name evidence="3" type="ORF">EAS61_13940</name>
</gene>
<protein>
    <submittedName>
        <fullName evidence="3">Alpha/beta hydrolase</fullName>
    </submittedName>
</protein>
<dbReference type="GO" id="GO:0016787">
    <property type="term" value="F:hydrolase activity"/>
    <property type="evidence" value="ECO:0007669"/>
    <property type="project" value="UniProtKB-KW"/>
</dbReference>
<dbReference type="EMBL" id="RKMK01000010">
    <property type="protein sequence ID" value="RXG98066.1"/>
    <property type="molecule type" value="Genomic_DNA"/>
</dbReference>
<dbReference type="Pfam" id="PF00561">
    <property type="entry name" value="Abhydrolase_1"/>
    <property type="match status" value="1"/>
</dbReference>
<evidence type="ECO:0000256" key="1">
    <source>
        <dbReference type="ARBA" id="ARBA00022801"/>
    </source>
</evidence>
<name>A0A4Q0QQS5_9BRAD</name>
<dbReference type="SUPFAM" id="SSF53474">
    <property type="entry name" value="alpha/beta-Hydrolases"/>
    <property type="match status" value="1"/>
</dbReference>
<evidence type="ECO:0000313" key="3">
    <source>
        <dbReference type="EMBL" id="RXG98066.1"/>
    </source>
</evidence>
<sequence length="294" mass="32532">MGKPDSPSLQHATADIEPGVSIHYVVAGSGPRTVVLLHGFPQTWRAWRHIIPRLANAGFRVIAPDYRGAGNSSKPLSGYDKRTMATDIYRLLYEHLKLSCPVAMVGHDIGLMVAYAFAQTYHEDVTHLVAVDAPLPGTAIFDQLSGNSRNWQFSFHKVRDLPELLVSGREREYLQWFFNFRISNPAAITEADFRDYLTAYTAPGAMRAAFELYRSFDQDSKDNRDLLASKGKLRIPVLVAVGATSPTASPVRGMMEEVSIDPRVLPLPGAGHWIAEENPEGFAAGLIDFMGPHR</sequence>
<evidence type="ECO:0000259" key="2">
    <source>
        <dbReference type="Pfam" id="PF00561"/>
    </source>
</evidence>
<dbReference type="PANTHER" id="PTHR43329">
    <property type="entry name" value="EPOXIDE HYDROLASE"/>
    <property type="match status" value="1"/>
</dbReference>
<dbReference type="AlphaFoldDB" id="A0A4Q0QQS5"/>
<dbReference type="Gene3D" id="3.40.50.1820">
    <property type="entry name" value="alpha/beta hydrolase"/>
    <property type="match status" value="1"/>
</dbReference>
<dbReference type="PRINTS" id="PR00412">
    <property type="entry name" value="EPOXHYDRLASE"/>
</dbReference>
<dbReference type="InterPro" id="IPR000073">
    <property type="entry name" value="AB_hydrolase_1"/>
</dbReference>
<comment type="caution">
    <text evidence="3">The sequence shown here is derived from an EMBL/GenBank/DDBJ whole genome shotgun (WGS) entry which is preliminary data.</text>
</comment>
<feature type="domain" description="AB hydrolase-1" evidence="2">
    <location>
        <begin position="33"/>
        <end position="279"/>
    </location>
</feature>
<dbReference type="Proteomes" id="UP000290174">
    <property type="component" value="Unassembled WGS sequence"/>
</dbReference>
<accession>A0A4Q0QQS5</accession>
<reference evidence="3 4" key="1">
    <citation type="submission" date="2018-11" db="EMBL/GenBank/DDBJ databases">
        <title>Bradyrhizobium sp. nov., isolated from effective nodules of peanut in China.</title>
        <authorList>
            <person name="Li Y."/>
        </authorList>
    </citation>
    <scope>NUCLEOTIDE SEQUENCE [LARGE SCALE GENOMIC DNA]</scope>
    <source>
        <strain evidence="3 4">CCBAU 51770</strain>
    </source>
</reference>
<organism evidence="3 4">
    <name type="scientific">Bradyrhizobium zhanjiangense</name>
    <dbReference type="NCBI Taxonomy" id="1325107"/>
    <lineage>
        <taxon>Bacteria</taxon>
        <taxon>Pseudomonadati</taxon>
        <taxon>Pseudomonadota</taxon>
        <taxon>Alphaproteobacteria</taxon>
        <taxon>Hyphomicrobiales</taxon>
        <taxon>Nitrobacteraceae</taxon>
        <taxon>Bradyrhizobium</taxon>
    </lineage>
</organism>
<dbReference type="InterPro" id="IPR029058">
    <property type="entry name" value="AB_hydrolase_fold"/>
</dbReference>
<proteinExistence type="predicted"/>
<evidence type="ECO:0000313" key="4">
    <source>
        <dbReference type="Proteomes" id="UP000290174"/>
    </source>
</evidence>
<dbReference type="InterPro" id="IPR000639">
    <property type="entry name" value="Epox_hydrolase-like"/>
</dbReference>